<name>A0A0C3JRG9_PISTI</name>
<dbReference type="InParanoid" id="A0A0C3JRG9"/>
<dbReference type="InterPro" id="IPR036397">
    <property type="entry name" value="RNaseH_sf"/>
</dbReference>
<gene>
    <name evidence="1" type="ORF">M404DRAFT_113086</name>
</gene>
<accession>A0A0C3JRG9</accession>
<dbReference type="STRING" id="870435.A0A0C3JRG9"/>
<feature type="non-terminal residue" evidence="1">
    <location>
        <position position="62"/>
    </location>
</feature>
<keyword evidence="2" id="KW-1185">Reference proteome</keyword>
<feature type="non-terminal residue" evidence="1">
    <location>
        <position position="1"/>
    </location>
</feature>
<reference evidence="2" key="2">
    <citation type="submission" date="2015-01" db="EMBL/GenBank/DDBJ databases">
        <title>Evolutionary Origins and Diversification of the Mycorrhizal Mutualists.</title>
        <authorList>
            <consortium name="DOE Joint Genome Institute"/>
            <consortium name="Mycorrhizal Genomics Consortium"/>
            <person name="Kohler A."/>
            <person name="Kuo A."/>
            <person name="Nagy L.G."/>
            <person name="Floudas D."/>
            <person name="Copeland A."/>
            <person name="Barry K.W."/>
            <person name="Cichocki N."/>
            <person name="Veneault-Fourrey C."/>
            <person name="LaButti K."/>
            <person name="Lindquist E.A."/>
            <person name="Lipzen A."/>
            <person name="Lundell T."/>
            <person name="Morin E."/>
            <person name="Murat C."/>
            <person name="Riley R."/>
            <person name="Ohm R."/>
            <person name="Sun H."/>
            <person name="Tunlid A."/>
            <person name="Henrissat B."/>
            <person name="Grigoriev I.V."/>
            <person name="Hibbett D.S."/>
            <person name="Martin F."/>
        </authorList>
    </citation>
    <scope>NUCLEOTIDE SEQUENCE [LARGE SCALE GENOMIC DNA]</scope>
    <source>
        <strain evidence="2">Marx 270</strain>
    </source>
</reference>
<evidence type="ECO:0000313" key="1">
    <source>
        <dbReference type="EMBL" id="KIO11763.1"/>
    </source>
</evidence>
<evidence type="ECO:0000313" key="2">
    <source>
        <dbReference type="Proteomes" id="UP000054217"/>
    </source>
</evidence>
<dbReference type="HOGENOM" id="CLU_033666_13_4_1"/>
<reference evidence="1 2" key="1">
    <citation type="submission" date="2014-04" db="EMBL/GenBank/DDBJ databases">
        <authorList>
            <consortium name="DOE Joint Genome Institute"/>
            <person name="Kuo A."/>
            <person name="Kohler A."/>
            <person name="Costa M.D."/>
            <person name="Nagy L.G."/>
            <person name="Floudas D."/>
            <person name="Copeland A."/>
            <person name="Barry K.W."/>
            <person name="Cichocki N."/>
            <person name="Veneault-Fourrey C."/>
            <person name="LaButti K."/>
            <person name="Lindquist E.A."/>
            <person name="Lipzen A."/>
            <person name="Lundell T."/>
            <person name="Morin E."/>
            <person name="Murat C."/>
            <person name="Sun H."/>
            <person name="Tunlid A."/>
            <person name="Henrissat B."/>
            <person name="Grigoriev I.V."/>
            <person name="Hibbett D.S."/>
            <person name="Martin F."/>
            <person name="Nordberg H.P."/>
            <person name="Cantor M.N."/>
            <person name="Hua S.X."/>
        </authorList>
    </citation>
    <scope>NUCLEOTIDE SEQUENCE [LARGE SCALE GENOMIC DNA]</scope>
    <source>
        <strain evidence="1 2">Marx 270</strain>
    </source>
</reference>
<dbReference type="Gene3D" id="3.30.420.10">
    <property type="entry name" value="Ribonuclease H-like superfamily/Ribonuclease H"/>
    <property type="match status" value="1"/>
</dbReference>
<evidence type="ECO:0008006" key="3">
    <source>
        <dbReference type="Google" id="ProtNLM"/>
    </source>
</evidence>
<proteinExistence type="predicted"/>
<sequence>IEGHMDVKLYVKILQDELLGTLSDLGMKKKYIYFQQDNDLKHTSKLATQWFSSKKLDTLNWP</sequence>
<protein>
    <recommendedName>
        <fullName evidence="3">Tc1-like transposase DDE domain-containing protein</fullName>
    </recommendedName>
</protein>
<dbReference type="OrthoDB" id="2660874at2759"/>
<organism evidence="1 2">
    <name type="scientific">Pisolithus tinctorius Marx 270</name>
    <dbReference type="NCBI Taxonomy" id="870435"/>
    <lineage>
        <taxon>Eukaryota</taxon>
        <taxon>Fungi</taxon>
        <taxon>Dikarya</taxon>
        <taxon>Basidiomycota</taxon>
        <taxon>Agaricomycotina</taxon>
        <taxon>Agaricomycetes</taxon>
        <taxon>Agaricomycetidae</taxon>
        <taxon>Boletales</taxon>
        <taxon>Sclerodermatineae</taxon>
        <taxon>Pisolithaceae</taxon>
        <taxon>Pisolithus</taxon>
    </lineage>
</organism>
<dbReference type="EMBL" id="KN831949">
    <property type="protein sequence ID" value="KIO11763.1"/>
    <property type="molecule type" value="Genomic_DNA"/>
</dbReference>
<dbReference type="AlphaFoldDB" id="A0A0C3JRG9"/>
<dbReference type="GO" id="GO:0003676">
    <property type="term" value="F:nucleic acid binding"/>
    <property type="evidence" value="ECO:0007669"/>
    <property type="project" value="InterPro"/>
</dbReference>
<dbReference type="Proteomes" id="UP000054217">
    <property type="component" value="Unassembled WGS sequence"/>
</dbReference>